<dbReference type="SUPFAM" id="SSF52047">
    <property type="entry name" value="RNI-like"/>
    <property type="match status" value="1"/>
</dbReference>
<accession>A0A9P5YFG6</accession>
<dbReference type="AlphaFoldDB" id="A0A9P5YFG6"/>
<dbReference type="Proteomes" id="UP000807353">
    <property type="component" value="Unassembled WGS sequence"/>
</dbReference>
<proteinExistence type="predicted"/>
<protein>
    <recommendedName>
        <fullName evidence="3">F-box domain-containing protein</fullName>
    </recommendedName>
</protein>
<evidence type="ECO:0000313" key="2">
    <source>
        <dbReference type="Proteomes" id="UP000807353"/>
    </source>
</evidence>
<reference evidence="1" key="1">
    <citation type="submission" date="2020-11" db="EMBL/GenBank/DDBJ databases">
        <authorList>
            <consortium name="DOE Joint Genome Institute"/>
            <person name="Ahrendt S."/>
            <person name="Riley R."/>
            <person name="Andreopoulos W."/>
            <person name="Labutti K."/>
            <person name="Pangilinan J."/>
            <person name="Ruiz-Duenas F.J."/>
            <person name="Barrasa J.M."/>
            <person name="Sanchez-Garcia M."/>
            <person name="Camarero S."/>
            <person name="Miyauchi S."/>
            <person name="Serrano A."/>
            <person name="Linde D."/>
            <person name="Babiker R."/>
            <person name="Drula E."/>
            <person name="Ayuso-Fernandez I."/>
            <person name="Pacheco R."/>
            <person name="Padilla G."/>
            <person name="Ferreira P."/>
            <person name="Barriuso J."/>
            <person name="Kellner H."/>
            <person name="Castanera R."/>
            <person name="Alfaro M."/>
            <person name="Ramirez L."/>
            <person name="Pisabarro A.G."/>
            <person name="Kuo A."/>
            <person name="Tritt A."/>
            <person name="Lipzen A."/>
            <person name="He G."/>
            <person name="Yan M."/>
            <person name="Ng V."/>
            <person name="Cullen D."/>
            <person name="Martin F."/>
            <person name="Rosso M.-N."/>
            <person name="Henrissat B."/>
            <person name="Hibbett D."/>
            <person name="Martinez A.T."/>
            <person name="Grigoriev I.V."/>
        </authorList>
    </citation>
    <scope>NUCLEOTIDE SEQUENCE</scope>
    <source>
        <strain evidence="1">CBS 247.69</strain>
    </source>
</reference>
<evidence type="ECO:0000313" key="1">
    <source>
        <dbReference type="EMBL" id="KAF9466876.1"/>
    </source>
</evidence>
<keyword evidence="2" id="KW-1185">Reference proteome</keyword>
<dbReference type="OrthoDB" id="2631350at2759"/>
<comment type="caution">
    <text evidence="1">The sequence shown here is derived from an EMBL/GenBank/DDBJ whole genome shotgun (WGS) entry which is preliminary data.</text>
</comment>
<sequence>MHVALQIHEILVLIFKEADRHTLLAATSCCRVFSAAALDVLWRVIQGFSPLLRIHPAFQTYPSPRLHHHWQILQGVISDEAWARFDDYARRVRLFYNRYPGDDPESIHPSVYLYLARRVQFIFPHLTQINLNLEYLDDETGISTLLCLPPSLRRLELSYYSPEYFSDGKYIVGAILDQIPNTAPDIVDLRIDLHLPDDYLDKIIRMKQLRTLALSEMTIISGYLWLHQFPTLTNLTNLTLSVINIPGQDPSFPLDWRDLTCLRNLTMHGLLENFAYILSALPADQLHALKLTMDGRRTLAKDSWSQKLWQELHTCLNLISKHYSLHEIKLDLQTLELHDNITRDEMIFPPFLPIIQPLLSLRLLRTAIFRAFPPIDLSNDNIFTCAESWPDIETLDFPFTLRTTISLDTVKPLLSKCHKLIHLGIALDRLDFSIGLEHRPWSTILATLRIHISTVSDPHDAAAYLLQLFPVLRKVQSFTYDRDVNSAVMCANMGNAMKALRGETSEPEWPLFLCFQQSSTID</sequence>
<dbReference type="EMBL" id="MU150239">
    <property type="protein sequence ID" value="KAF9466876.1"/>
    <property type="molecule type" value="Genomic_DNA"/>
</dbReference>
<evidence type="ECO:0008006" key="3">
    <source>
        <dbReference type="Google" id="ProtNLM"/>
    </source>
</evidence>
<dbReference type="Gene3D" id="3.80.10.10">
    <property type="entry name" value="Ribonuclease Inhibitor"/>
    <property type="match status" value="1"/>
</dbReference>
<gene>
    <name evidence="1" type="ORF">BDZ94DRAFT_1319050</name>
</gene>
<name>A0A9P5YFG6_9AGAR</name>
<organism evidence="1 2">
    <name type="scientific">Collybia nuda</name>
    <dbReference type="NCBI Taxonomy" id="64659"/>
    <lineage>
        <taxon>Eukaryota</taxon>
        <taxon>Fungi</taxon>
        <taxon>Dikarya</taxon>
        <taxon>Basidiomycota</taxon>
        <taxon>Agaricomycotina</taxon>
        <taxon>Agaricomycetes</taxon>
        <taxon>Agaricomycetidae</taxon>
        <taxon>Agaricales</taxon>
        <taxon>Tricholomatineae</taxon>
        <taxon>Clitocybaceae</taxon>
        <taxon>Collybia</taxon>
    </lineage>
</organism>
<dbReference type="InterPro" id="IPR032675">
    <property type="entry name" value="LRR_dom_sf"/>
</dbReference>